<evidence type="ECO:0000259" key="2">
    <source>
        <dbReference type="Pfam" id="PF26640"/>
    </source>
</evidence>
<dbReference type="Pfam" id="PF26640">
    <property type="entry name" value="DUF8212"/>
    <property type="match status" value="1"/>
</dbReference>
<dbReference type="OrthoDB" id="674604at2759"/>
<dbReference type="PANTHER" id="PTHR10622">
    <property type="entry name" value="HET DOMAIN-CONTAINING PROTEIN"/>
    <property type="match status" value="1"/>
</dbReference>
<organism evidence="3 4">
    <name type="scientific">Hyaloscypha hepaticicola</name>
    <dbReference type="NCBI Taxonomy" id="2082293"/>
    <lineage>
        <taxon>Eukaryota</taxon>
        <taxon>Fungi</taxon>
        <taxon>Dikarya</taxon>
        <taxon>Ascomycota</taxon>
        <taxon>Pezizomycotina</taxon>
        <taxon>Leotiomycetes</taxon>
        <taxon>Helotiales</taxon>
        <taxon>Hyaloscyphaceae</taxon>
        <taxon>Hyaloscypha</taxon>
    </lineage>
</organism>
<dbReference type="Pfam" id="PF06985">
    <property type="entry name" value="HET"/>
    <property type="match status" value="1"/>
</dbReference>
<sequence>MLLINTSTLLLEPFYGDEIPPYAILSHTWADGEVSFPEFMQLSETKNDRITSKAGYLKISATCERARNDGHCYAWIDTCCIDKTSSAELTEAINSMFDWYRQSEVCYVYLNDFMLDTADVPSREQFDAEFRKCHWFTRGWCLQELLAPGKLRFFNQKWQEIGTKSKLAQLISDITGVPETVLWVPPRKDIQEFPIAARISWIAKRRTTRIEDMSYSLLGILNVNMPMLYGEGQKAFLRLQEEIIKKYNDLSVFAWNGKASASGFMPVLAPMPSCFEINPSDKHSSLRRYSGRQLGDRLSTQFSLTNQGVFFPSAKLHYQPALPDYRHHYLLPLNYSAPSFRGRGKQRYILLQKVGPGLFIRLHDSFDRMKAFQKTQFTGVFSEAVCILNSLPEPIIRQLVLWERYAVRLRWKPWAKPGRRYMHIRTAQPRGSWDIAANQFLLEMAYERHMHIEFVPGNYDSNPSFKYFVLVIQVGDHQPQRDPAMVSARIVSADIWEGITITSSSLGFRRRESLVLESLPLIKGTGDADSISLAGYDISVSVQLVTEPNEQPYHLVYLDWEATTALPVTMGNEDADMWLGRRALTGSGDGKGRLTKSCNPQNG</sequence>
<accession>A0A2J6Q8K8</accession>
<gene>
    <name evidence="3" type="ORF">NA56DRAFT_624222</name>
</gene>
<feature type="domain" description="DUF8212" evidence="2">
    <location>
        <begin position="234"/>
        <end position="261"/>
    </location>
</feature>
<dbReference type="STRING" id="1745343.A0A2J6Q8K8"/>
<dbReference type="AlphaFoldDB" id="A0A2J6Q8K8"/>
<keyword evidence="4" id="KW-1185">Reference proteome</keyword>
<dbReference type="InterPro" id="IPR010730">
    <property type="entry name" value="HET"/>
</dbReference>
<proteinExistence type="predicted"/>
<protein>
    <submittedName>
        <fullName evidence="3">HET-domain-containing protein</fullName>
    </submittedName>
</protein>
<dbReference type="PANTHER" id="PTHR10622:SF12">
    <property type="entry name" value="HET DOMAIN-CONTAINING PROTEIN"/>
    <property type="match status" value="1"/>
</dbReference>
<dbReference type="Proteomes" id="UP000235672">
    <property type="component" value="Unassembled WGS sequence"/>
</dbReference>
<reference evidence="3 4" key="1">
    <citation type="submission" date="2016-05" db="EMBL/GenBank/DDBJ databases">
        <title>A degradative enzymes factory behind the ericoid mycorrhizal symbiosis.</title>
        <authorList>
            <consortium name="DOE Joint Genome Institute"/>
            <person name="Martino E."/>
            <person name="Morin E."/>
            <person name="Grelet G."/>
            <person name="Kuo A."/>
            <person name="Kohler A."/>
            <person name="Daghino S."/>
            <person name="Barry K."/>
            <person name="Choi C."/>
            <person name="Cichocki N."/>
            <person name="Clum A."/>
            <person name="Copeland A."/>
            <person name="Hainaut M."/>
            <person name="Haridas S."/>
            <person name="Labutti K."/>
            <person name="Lindquist E."/>
            <person name="Lipzen A."/>
            <person name="Khouja H.-R."/>
            <person name="Murat C."/>
            <person name="Ohm R."/>
            <person name="Olson A."/>
            <person name="Spatafora J."/>
            <person name="Veneault-Fourrey C."/>
            <person name="Henrissat B."/>
            <person name="Grigoriev I."/>
            <person name="Martin F."/>
            <person name="Perotto S."/>
        </authorList>
    </citation>
    <scope>NUCLEOTIDE SEQUENCE [LARGE SCALE GENOMIC DNA]</scope>
    <source>
        <strain evidence="3 4">UAMH 7357</strain>
    </source>
</reference>
<feature type="domain" description="Heterokaryon incompatibility" evidence="1">
    <location>
        <begin position="22"/>
        <end position="111"/>
    </location>
</feature>
<name>A0A2J6Q8K8_9HELO</name>
<dbReference type="InterPro" id="IPR058525">
    <property type="entry name" value="DUF8212"/>
</dbReference>
<dbReference type="EMBL" id="KZ613477">
    <property type="protein sequence ID" value="PMD22572.1"/>
    <property type="molecule type" value="Genomic_DNA"/>
</dbReference>
<evidence type="ECO:0000259" key="1">
    <source>
        <dbReference type="Pfam" id="PF06985"/>
    </source>
</evidence>
<evidence type="ECO:0000313" key="4">
    <source>
        <dbReference type="Proteomes" id="UP000235672"/>
    </source>
</evidence>
<evidence type="ECO:0000313" key="3">
    <source>
        <dbReference type="EMBL" id="PMD22572.1"/>
    </source>
</evidence>